<feature type="compositionally biased region" description="Low complexity" evidence="2">
    <location>
        <begin position="707"/>
        <end position="723"/>
    </location>
</feature>
<dbReference type="Pfam" id="PF00069">
    <property type="entry name" value="Pkinase"/>
    <property type="match status" value="1"/>
</dbReference>
<dbReference type="InterPro" id="IPR051177">
    <property type="entry name" value="CIK-Related_Protein"/>
</dbReference>
<name>A0A6A5XK81_9PLEO</name>
<dbReference type="GO" id="GO:0005737">
    <property type="term" value="C:cytoplasm"/>
    <property type="evidence" value="ECO:0007669"/>
    <property type="project" value="TreeGrafter"/>
</dbReference>
<dbReference type="GO" id="GO:0005524">
    <property type="term" value="F:ATP binding"/>
    <property type="evidence" value="ECO:0007669"/>
    <property type="project" value="InterPro"/>
</dbReference>
<dbReference type="SMART" id="SM00220">
    <property type="entry name" value="S_TKc"/>
    <property type="match status" value="1"/>
</dbReference>
<evidence type="ECO:0000313" key="4">
    <source>
        <dbReference type="EMBL" id="KAF2013688.1"/>
    </source>
</evidence>
<dbReference type="Gene3D" id="1.25.10.10">
    <property type="entry name" value="Leucine-rich Repeat Variant"/>
    <property type="match status" value="1"/>
</dbReference>
<feature type="domain" description="Protein kinase" evidence="3">
    <location>
        <begin position="1"/>
        <end position="271"/>
    </location>
</feature>
<evidence type="ECO:0000256" key="1">
    <source>
        <dbReference type="ARBA" id="ARBA00022737"/>
    </source>
</evidence>
<dbReference type="Proteomes" id="UP000799778">
    <property type="component" value="Unassembled WGS sequence"/>
</dbReference>
<reference evidence="4" key="1">
    <citation type="journal article" date="2020" name="Stud. Mycol.">
        <title>101 Dothideomycetes genomes: a test case for predicting lifestyles and emergence of pathogens.</title>
        <authorList>
            <person name="Haridas S."/>
            <person name="Albert R."/>
            <person name="Binder M."/>
            <person name="Bloem J."/>
            <person name="Labutti K."/>
            <person name="Salamov A."/>
            <person name="Andreopoulos B."/>
            <person name="Baker S."/>
            <person name="Barry K."/>
            <person name="Bills G."/>
            <person name="Bluhm B."/>
            <person name="Cannon C."/>
            <person name="Castanera R."/>
            <person name="Culley D."/>
            <person name="Daum C."/>
            <person name="Ezra D."/>
            <person name="Gonzalez J."/>
            <person name="Henrissat B."/>
            <person name="Kuo A."/>
            <person name="Liang C."/>
            <person name="Lipzen A."/>
            <person name="Lutzoni F."/>
            <person name="Magnuson J."/>
            <person name="Mondo S."/>
            <person name="Nolan M."/>
            <person name="Ohm R."/>
            <person name="Pangilinan J."/>
            <person name="Park H.-J."/>
            <person name="Ramirez L."/>
            <person name="Alfaro M."/>
            <person name="Sun H."/>
            <person name="Tritt A."/>
            <person name="Yoshinaga Y."/>
            <person name="Zwiers L.-H."/>
            <person name="Turgeon B."/>
            <person name="Goodwin S."/>
            <person name="Spatafora J."/>
            <person name="Crous P."/>
            <person name="Grigoriev I."/>
        </authorList>
    </citation>
    <scope>NUCLEOTIDE SEQUENCE</scope>
    <source>
        <strain evidence="4">CBS 175.79</strain>
    </source>
</reference>
<accession>A0A6A5XK81</accession>
<dbReference type="EMBL" id="ML978071">
    <property type="protein sequence ID" value="KAF2013688.1"/>
    <property type="molecule type" value="Genomic_DNA"/>
</dbReference>
<feature type="compositionally biased region" description="Polar residues" evidence="2">
    <location>
        <begin position="593"/>
        <end position="607"/>
    </location>
</feature>
<feature type="region of interest" description="Disordered" evidence="2">
    <location>
        <begin position="593"/>
        <end position="784"/>
    </location>
</feature>
<evidence type="ECO:0000313" key="5">
    <source>
        <dbReference type="Proteomes" id="UP000799778"/>
    </source>
</evidence>
<feature type="compositionally biased region" description="Low complexity" evidence="2">
    <location>
        <begin position="682"/>
        <end position="692"/>
    </location>
</feature>
<dbReference type="InterPro" id="IPR011989">
    <property type="entry name" value="ARM-like"/>
</dbReference>
<dbReference type="PANTHER" id="PTHR12984">
    <property type="entry name" value="SCY1-RELATED S/T PROTEIN KINASE-LIKE"/>
    <property type="match status" value="1"/>
</dbReference>
<dbReference type="GeneID" id="54285965"/>
<dbReference type="Pfam" id="PF22956">
    <property type="entry name" value="VPS15-like_hel"/>
    <property type="match status" value="1"/>
</dbReference>
<feature type="compositionally biased region" description="Acidic residues" evidence="2">
    <location>
        <begin position="774"/>
        <end position="784"/>
    </location>
</feature>
<organism evidence="4 5">
    <name type="scientific">Aaosphaeria arxii CBS 175.79</name>
    <dbReference type="NCBI Taxonomy" id="1450172"/>
    <lineage>
        <taxon>Eukaryota</taxon>
        <taxon>Fungi</taxon>
        <taxon>Dikarya</taxon>
        <taxon>Ascomycota</taxon>
        <taxon>Pezizomycotina</taxon>
        <taxon>Dothideomycetes</taxon>
        <taxon>Pleosporomycetidae</taxon>
        <taxon>Pleosporales</taxon>
        <taxon>Pleosporales incertae sedis</taxon>
        <taxon>Aaosphaeria</taxon>
    </lineage>
</organism>
<protein>
    <submittedName>
        <fullName evidence="4">ARM repeat-containing protein</fullName>
    </submittedName>
</protein>
<dbReference type="PANTHER" id="PTHR12984:SF3">
    <property type="entry name" value="N-TERMINAL KINASE-LIKE PROTEIN"/>
    <property type="match status" value="1"/>
</dbReference>
<dbReference type="InterPro" id="IPR016024">
    <property type="entry name" value="ARM-type_fold"/>
</dbReference>
<dbReference type="InterPro" id="IPR000719">
    <property type="entry name" value="Prot_kinase_dom"/>
</dbReference>
<dbReference type="SUPFAM" id="SSF48371">
    <property type="entry name" value="ARM repeat"/>
    <property type="match status" value="1"/>
</dbReference>
<dbReference type="PROSITE" id="PS50011">
    <property type="entry name" value="PROTEIN_KINASE_DOM"/>
    <property type="match status" value="1"/>
</dbReference>
<dbReference type="GO" id="GO:0004672">
    <property type="term" value="F:protein kinase activity"/>
    <property type="evidence" value="ECO:0007669"/>
    <property type="project" value="InterPro"/>
</dbReference>
<evidence type="ECO:0000259" key="3">
    <source>
        <dbReference type="PROSITE" id="PS50011"/>
    </source>
</evidence>
<dbReference type="InterPro" id="IPR011009">
    <property type="entry name" value="Kinase-like_dom_sf"/>
</dbReference>
<sequence length="784" mass="85143">MDFLKSAVASAISKGPAFGYSFGDRVDIDDSIWTLHNGTKREDGSKCSIFSFDVNANKSRLPLARNALRKLRTLRHPGVVKVLDTVETDSYIYIATERLSPLSWHVKRKSLTEETIKWGLHNVAKTLKFINADAVSVHACIRPASIFFGESGEWKLAGFDALSSMKEDDAVLPTYGSLIPDSQRYMPPEVSKGGWEVIRQNPTHAIDAYNFGTLIFEVFTGSFHGPDQLTQLKGIPPSMHQPYKRLLNPNPKARMSVSQFLDQGRRIGGFFQTPLIQVTEDIENLGLKADEERDELLGKLDEVSDDFPADFFKMKVLPELLKSVEFGGGGAKVFGTVMQIGTKLSDDEYETQITPVVVRLFSSPDRAIRVCLLDNLPLMIDHLSQKLVSDKIFPQMVTGFTDAAPVVREQTVKAVLTVVTKLSDRIVNGELLRHLAKTANDEQPGIRTNTTICLGKIARNLGANNRAKVLSAAFARSLRDPFVHARNAALMALSATADLFSEEDCATKLLPVMVPSLVDKEKMIRDQASKTVDIYLARIRKHTQSMPDTALPSPSLSASGPNVPRMGTPAGDSASWAGWAISSFTNKITQASGQMQANNGSVDTRPSSVPPPASSNTNKAAAIAPKSGMALQKSTPNIPSIVAPESTDDFNDEAEDFTDDWGGFGGDDSTSKDKEEEEDPWAEPAPAKAKSPTSFDDNGEPDFAGWLAAQNQAKKPAKNALPKGLSKGAASKSTRPVIGGRSSTTGSTSTRKVIVPPAKKETPKPAAPTTKSNEDEEEGWGDAW</sequence>
<keyword evidence="5" id="KW-1185">Reference proteome</keyword>
<dbReference type="RefSeq" id="XP_033382027.1">
    <property type="nucleotide sequence ID" value="XM_033528568.1"/>
</dbReference>
<dbReference type="SUPFAM" id="SSF56112">
    <property type="entry name" value="Protein kinase-like (PK-like)"/>
    <property type="match status" value="1"/>
</dbReference>
<dbReference type="OrthoDB" id="447103at2759"/>
<dbReference type="Gene3D" id="1.10.510.10">
    <property type="entry name" value="Transferase(Phosphotransferase) domain 1"/>
    <property type="match status" value="1"/>
</dbReference>
<evidence type="ECO:0000256" key="2">
    <source>
        <dbReference type="SAM" id="MobiDB-lite"/>
    </source>
</evidence>
<proteinExistence type="predicted"/>
<gene>
    <name evidence="4" type="ORF">BU24DRAFT_424695</name>
</gene>
<feature type="compositionally biased region" description="Low complexity" evidence="2">
    <location>
        <begin position="739"/>
        <end position="751"/>
    </location>
</feature>
<dbReference type="Gene3D" id="3.30.200.20">
    <property type="entry name" value="Phosphorylase Kinase, domain 1"/>
    <property type="match status" value="1"/>
</dbReference>
<dbReference type="GO" id="GO:0006409">
    <property type="term" value="P:tRNA export from nucleus"/>
    <property type="evidence" value="ECO:0007669"/>
    <property type="project" value="TreeGrafter"/>
</dbReference>
<dbReference type="AlphaFoldDB" id="A0A6A5XK81"/>
<dbReference type="InterPro" id="IPR055231">
    <property type="entry name" value="2AA_helical"/>
</dbReference>
<feature type="compositionally biased region" description="Acidic residues" evidence="2">
    <location>
        <begin position="646"/>
        <end position="659"/>
    </location>
</feature>
<keyword evidence="1" id="KW-0677">Repeat</keyword>